<gene>
    <name evidence="9" type="primary">pqiB</name>
    <name evidence="9" type="ORF">K6Y31_13885</name>
</gene>
<evidence type="ECO:0000256" key="4">
    <source>
        <dbReference type="ARBA" id="ARBA00022692"/>
    </source>
</evidence>
<reference evidence="9 10" key="1">
    <citation type="journal article" date="2022" name="Environ. Microbiol. Rep.">
        <title>Eco-phylogenetic analyses reveal divergent evolution of vitamin B12 metabolism in the marine bacterial family 'Psychromonadaceae'.</title>
        <authorList>
            <person name="Jin X."/>
            <person name="Yang Y."/>
            <person name="Cao H."/>
            <person name="Gao B."/>
            <person name="Zhao Z."/>
        </authorList>
    </citation>
    <scope>NUCLEOTIDE SEQUENCE [LARGE SCALE GENOMIC DNA]</scope>
    <source>
        <strain evidence="9 10">MKS20</strain>
    </source>
</reference>
<evidence type="ECO:0000256" key="2">
    <source>
        <dbReference type="ARBA" id="ARBA00022475"/>
    </source>
</evidence>
<dbReference type="RefSeq" id="WP_233053565.1">
    <property type="nucleotide sequence ID" value="NZ_JAIMJA010000014.1"/>
</dbReference>
<feature type="domain" description="Mce/MlaD" evidence="8">
    <location>
        <begin position="35"/>
        <end position="126"/>
    </location>
</feature>
<keyword evidence="6 7" id="KW-0472">Membrane</keyword>
<keyword evidence="3" id="KW-0997">Cell inner membrane</keyword>
<dbReference type="Proteomes" id="UP001201273">
    <property type="component" value="Unassembled WGS sequence"/>
</dbReference>
<proteinExistence type="predicted"/>
<comment type="caution">
    <text evidence="9">The sequence shown here is derived from an EMBL/GenBank/DDBJ whole genome shotgun (WGS) entry which is preliminary data.</text>
</comment>
<organism evidence="9 10">
    <name type="scientific">Motilimonas cestriensis</name>
    <dbReference type="NCBI Taxonomy" id="2742685"/>
    <lineage>
        <taxon>Bacteria</taxon>
        <taxon>Pseudomonadati</taxon>
        <taxon>Pseudomonadota</taxon>
        <taxon>Gammaproteobacteria</taxon>
        <taxon>Alteromonadales</taxon>
        <taxon>Alteromonadales genera incertae sedis</taxon>
        <taxon>Motilimonas</taxon>
    </lineage>
</organism>
<dbReference type="PANTHER" id="PTHR30462">
    <property type="entry name" value="INTERMEMBRANE TRANSPORT PROTEIN PQIB-RELATED"/>
    <property type="match status" value="1"/>
</dbReference>
<accession>A0ABS8WA54</accession>
<feature type="domain" description="Mce/MlaD" evidence="8">
    <location>
        <begin position="154"/>
        <end position="213"/>
    </location>
</feature>
<evidence type="ECO:0000256" key="1">
    <source>
        <dbReference type="ARBA" id="ARBA00004533"/>
    </source>
</evidence>
<evidence type="ECO:0000256" key="5">
    <source>
        <dbReference type="ARBA" id="ARBA00022989"/>
    </source>
</evidence>
<dbReference type="Pfam" id="PF02470">
    <property type="entry name" value="MlaD"/>
    <property type="match status" value="3"/>
</dbReference>
<dbReference type="PANTHER" id="PTHR30462:SF2">
    <property type="entry name" value="INTERMEMBRANE TRANSPORT PROTEIN PQIB"/>
    <property type="match status" value="1"/>
</dbReference>
<keyword evidence="2" id="KW-1003">Cell membrane</keyword>
<protein>
    <submittedName>
        <fullName evidence="9">Intermembrane transport protein PqiB</fullName>
    </submittedName>
</protein>
<comment type="subcellular location">
    <subcellularLocation>
        <location evidence="1">Cell inner membrane</location>
    </subcellularLocation>
</comment>
<evidence type="ECO:0000256" key="7">
    <source>
        <dbReference type="SAM" id="Phobius"/>
    </source>
</evidence>
<dbReference type="EMBL" id="JAIMJA010000014">
    <property type="protein sequence ID" value="MCE2595899.1"/>
    <property type="molecule type" value="Genomic_DNA"/>
</dbReference>
<name>A0ABS8WA54_9GAMM</name>
<evidence type="ECO:0000313" key="9">
    <source>
        <dbReference type="EMBL" id="MCE2595899.1"/>
    </source>
</evidence>
<dbReference type="InterPro" id="IPR051800">
    <property type="entry name" value="PqiA-PqiB_transport"/>
</dbReference>
<keyword evidence="4 7" id="KW-0812">Transmembrane</keyword>
<sequence>MLENQPERISKVWLVPVLALMIGAWMLYQHISSQGPLIRLEISNAEGLEAGKTKVKSLSVEIGVVEDIELSDDYSKAILSVRIDPHADKMLVEDSVFWVVKPRVGKTGVSGLGTLFSGAYLELKPGSSNKKVSKFQVMENPPLISSDTQGLRLRLTNNASKALSDGAPINFRGFEVGRIETVSYDIESRQTQYDIFIFSPYDALVTSNTRFWMKPGVSLSLDAKGIQFEMDSLESVITGGITFGLPTGWEPGERITQNSQFYLFTDEATILTESYDNYLEYVLFFDESIAGLNVGSPVQFKGIQVGQVKEIPYLKLAPNYQYEFQDMIPVLIRIEFDRWRTANNGDVEYWSKVIDRMLNRGLHARLKTANLLTGARLIDLTVQEDAVNDPDQLKLAQQLKVKIIPTMKGGFDQLEQKVSQLLDKINNLEIETTIHNANALLKTTEQSMRAIDQIMTNEDTQGLPKEFNNTLAQANETLRSYSKDSQLHKDLSQTVRALEQSLRELQPFLRKISAKPNAIIFDGKTQRDPRLENK</sequence>
<evidence type="ECO:0000256" key="3">
    <source>
        <dbReference type="ARBA" id="ARBA00022519"/>
    </source>
</evidence>
<feature type="transmembrane region" description="Helical" evidence="7">
    <location>
        <begin position="12"/>
        <end position="28"/>
    </location>
</feature>
<keyword evidence="10" id="KW-1185">Reference proteome</keyword>
<dbReference type="NCBIfam" id="NF008070">
    <property type="entry name" value="PRK10807.1"/>
    <property type="match status" value="1"/>
</dbReference>
<dbReference type="InterPro" id="IPR003399">
    <property type="entry name" value="Mce/MlaD"/>
</dbReference>
<evidence type="ECO:0000313" key="10">
    <source>
        <dbReference type="Proteomes" id="UP001201273"/>
    </source>
</evidence>
<keyword evidence="5 7" id="KW-1133">Transmembrane helix</keyword>
<evidence type="ECO:0000256" key="6">
    <source>
        <dbReference type="ARBA" id="ARBA00023136"/>
    </source>
</evidence>
<feature type="domain" description="Mce/MlaD" evidence="8">
    <location>
        <begin position="279"/>
        <end position="381"/>
    </location>
</feature>
<evidence type="ECO:0000259" key="8">
    <source>
        <dbReference type="Pfam" id="PF02470"/>
    </source>
</evidence>